<comment type="catalytic activity">
    <reaction evidence="8">
        <text>tRNA(Leu) + L-leucine + ATP = L-leucyl-tRNA(Leu) + AMP + diphosphate</text>
        <dbReference type="Rhea" id="RHEA:11688"/>
        <dbReference type="Rhea" id="RHEA-COMP:9613"/>
        <dbReference type="Rhea" id="RHEA-COMP:9622"/>
        <dbReference type="ChEBI" id="CHEBI:30616"/>
        <dbReference type="ChEBI" id="CHEBI:33019"/>
        <dbReference type="ChEBI" id="CHEBI:57427"/>
        <dbReference type="ChEBI" id="CHEBI:78442"/>
        <dbReference type="ChEBI" id="CHEBI:78494"/>
        <dbReference type="ChEBI" id="CHEBI:456215"/>
        <dbReference type="EC" id="6.1.1.4"/>
    </reaction>
</comment>
<dbReference type="GO" id="GO:0006429">
    <property type="term" value="P:leucyl-tRNA aminoacylation"/>
    <property type="evidence" value="ECO:0007669"/>
    <property type="project" value="InterPro"/>
</dbReference>
<dbReference type="Gene3D" id="3.40.50.620">
    <property type="entry name" value="HUPs"/>
    <property type="match status" value="1"/>
</dbReference>
<dbReference type="Gene3D" id="1.10.730.10">
    <property type="entry name" value="Isoleucyl-tRNA Synthetase, Domain 1"/>
    <property type="match status" value="1"/>
</dbReference>
<evidence type="ECO:0000256" key="8">
    <source>
        <dbReference type="ARBA" id="ARBA00047469"/>
    </source>
</evidence>
<dbReference type="Proteomes" id="UP001054837">
    <property type="component" value="Unassembled WGS sequence"/>
</dbReference>
<dbReference type="Pfam" id="PF00133">
    <property type="entry name" value="tRNA-synt_1"/>
    <property type="match status" value="1"/>
</dbReference>
<evidence type="ECO:0000259" key="10">
    <source>
        <dbReference type="Pfam" id="PF08264"/>
    </source>
</evidence>
<dbReference type="SUPFAM" id="SSF47323">
    <property type="entry name" value="Anticodon-binding domain of a subclass of class I aminoacyl-tRNA synthetases"/>
    <property type="match status" value="1"/>
</dbReference>
<evidence type="ECO:0000313" key="11">
    <source>
        <dbReference type="EMBL" id="GIX68541.1"/>
    </source>
</evidence>
<keyword evidence="6" id="KW-0648">Protein biosynthesis</keyword>
<dbReference type="InterPro" id="IPR014729">
    <property type="entry name" value="Rossmann-like_a/b/a_fold"/>
</dbReference>
<dbReference type="InterPro" id="IPR002302">
    <property type="entry name" value="Leu-tRNA-ligase"/>
</dbReference>
<keyword evidence="3 11" id="KW-0436">Ligase</keyword>
<evidence type="ECO:0000313" key="12">
    <source>
        <dbReference type="Proteomes" id="UP001054837"/>
    </source>
</evidence>
<comment type="caution">
    <text evidence="11">The sequence shown here is derived from an EMBL/GenBank/DDBJ whole genome shotgun (WGS) entry which is preliminary data.</text>
</comment>
<evidence type="ECO:0000256" key="7">
    <source>
        <dbReference type="ARBA" id="ARBA00023146"/>
    </source>
</evidence>
<feature type="domain" description="Aminoacyl-tRNA synthetase class Ia" evidence="9">
    <location>
        <begin position="80"/>
        <end position="119"/>
    </location>
</feature>
<keyword evidence="12" id="KW-1185">Reference proteome</keyword>
<dbReference type="SUPFAM" id="SSF52374">
    <property type="entry name" value="Nucleotidylyl transferase"/>
    <property type="match status" value="1"/>
</dbReference>
<feature type="domain" description="Methionyl/Valyl/Leucyl/Isoleucyl-tRNA synthetase anticodon-binding" evidence="10">
    <location>
        <begin position="183"/>
        <end position="300"/>
    </location>
</feature>
<protein>
    <recommendedName>
        <fullName evidence="2">leucine--tRNA ligase</fullName>
        <ecNumber evidence="2">6.1.1.4</ecNumber>
    </recommendedName>
</protein>
<evidence type="ECO:0000256" key="3">
    <source>
        <dbReference type="ARBA" id="ARBA00022598"/>
    </source>
</evidence>
<dbReference type="EMBL" id="BPLQ01000182">
    <property type="protein sequence ID" value="GIX68541.1"/>
    <property type="molecule type" value="Genomic_DNA"/>
</dbReference>
<comment type="similarity">
    <text evidence="1">Belongs to the class-I aminoacyl-tRNA synthetase family.</text>
</comment>
<dbReference type="InterPro" id="IPR013155">
    <property type="entry name" value="M/V/L/I-tRNA-synth_anticd-bd"/>
</dbReference>
<keyword evidence="4" id="KW-0547">Nucleotide-binding</keyword>
<dbReference type="GO" id="GO:0032543">
    <property type="term" value="P:mitochondrial translation"/>
    <property type="evidence" value="ECO:0007669"/>
    <property type="project" value="TreeGrafter"/>
</dbReference>
<evidence type="ECO:0000256" key="2">
    <source>
        <dbReference type="ARBA" id="ARBA00013164"/>
    </source>
</evidence>
<reference evidence="11 12" key="1">
    <citation type="submission" date="2021-06" db="EMBL/GenBank/DDBJ databases">
        <title>Caerostris darwini draft genome.</title>
        <authorList>
            <person name="Kono N."/>
            <person name="Arakawa K."/>
        </authorList>
    </citation>
    <scope>NUCLEOTIDE SEQUENCE [LARGE SCALE GENOMIC DNA]</scope>
</reference>
<dbReference type="GO" id="GO:0005524">
    <property type="term" value="F:ATP binding"/>
    <property type="evidence" value="ECO:0007669"/>
    <property type="project" value="UniProtKB-KW"/>
</dbReference>
<accession>A0AAV4M8Y3</accession>
<name>A0AAV4M8Y3_9ARAC</name>
<dbReference type="PRINTS" id="PR00985">
    <property type="entry name" value="TRNASYNTHLEU"/>
</dbReference>
<dbReference type="GO" id="GO:0004823">
    <property type="term" value="F:leucine-tRNA ligase activity"/>
    <property type="evidence" value="ECO:0007669"/>
    <property type="project" value="UniProtKB-EC"/>
</dbReference>
<keyword evidence="5" id="KW-0067">ATP-binding</keyword>
<dbReference type="InterPro" id="IPR002300">
    <property type="entry name" value="aa-tRNA-synth_Ia"/>
</dbReference>
<keyword evidence="7" id="KW-0030">Aminoacyl-tRNA synthetase</keyword>
<dbReference type="FunFam" id="1.10.730.10:FF:000002">
    <property type="entry name" value="Leucine--tRNA ligase"/>
    <property type="match status" value="1"/>
</dbReference>
<dbReference type="AlphaFoldDB" id="A0AAV4M8Y3"/>
<evidence type="ECO:0000259" key="9">
    <source>
        <dbReference type="Pfam" id="PF00133"/>
    </source>
</evidence>
<dbReference type="PANTHER" id="PTHR43740:SF2">
    <property type="entry name" value="LEUCINE--TRNA LIGASE, MITOCHONDRIAL"/>
    <property type="match status" value="1"/>
</dbReference>
<proteinExistence type="inferred from homology"/>
<dbReference type="InterPro" id="IPR009080">
    <property type="entry name" value="tRNAsynth_Ia_anticodon-bd"/>
</dbReference>
<dbReference type="Pfam" id="PF08264">
    <property type="entry name" value="Anticodon_1"/>
    <property type="match status" value="1"/>
</dbReference>
<gene>
    <name evidence="11" type="primary">LARS2</name>
    <name evidence="11" type="ORF">CDAR_515251</name>
</gene>
<dbReference type="GO" id="GO:0005739">
    <property type="term" value="C:mitochondrion"/>
    <property type="evidence" value="ECO:0007669"/>
    <property type="project" value="TreeGrafter"/>
</dbReference>
<evidence type="ECO:0000256" key="6">
    <source>
        <dbReference type="ARBA" id="ARBA00022917"/>
    </source>
</evidence>
<dbReference type="PANTHER" id="PTHR43740">
    <property type="entry name" value="LEUCYL-TRNA SYNTHETASE"/>
    <property type="match status" value="1"/>
</dbReference>
<dbReference type="EC" id="6.1.1.4" evidence="2"/>
<sequence>MPVDLYIGGKEHASLHMFYARFFCHFLHSAKMLQFREPFIQLLMQGMVVGKSYRIKGSGKYITKKEVDFSGPTLVEKSSGSVVIEEWEKMSKSKYNGIDPQKVIEEHGIDTTRLFILGSVAPQSPRKWNDDLFPGIQNFQWRIWLTVSDFIAQRKLQNIQDVLSSEDIQKYEEKLYEARNYYTKKVTHNYIHTRQLSVVIAKLQGLTGELRRIPKAMAQTDAFERTLGNLLIMLAPMAPHFSSELWTAFSSAASGKEPSFDITKPVLHQKWPEIPADCSMEIVIKINGDEIDSISIAKNDLDQLPAEKAIEAALKRQKVLDILKEGKVKHANYKTWENHDSEVHIIYKPFGKKAKKANKPSKAANVS</sequence>
<evidence type="ECO:0000256" key="4">
    <source>
        <dbReference type="ARBA" id="ARBA00022741"/>
    </source>
</evidence>
<evidence type="ECO:0000256" key="5">
    <source>
        <dbReference type="ARBA" id="ARBA00022840"/>
    </source>
</evidence>
<evidence type="ECO:0000256" key="1">
    <source>
        <dbReference type="ARBA" id="ARBA00005594"/>
    </source>
</evidence>
<organism evidence="11 12">
    <name type="scientific">Caerostris darwini</name>
    <dbReference type="NCBI Taxonomy" id="1538125"/>
    <lineage>
        <taxon>Eukaryota</taxon>
        <taxon>Metazoa</taxon>
        <taxon>Ecdysozoa</taxon>
        <taxon>Arthropoda</taxon>
        <taxon>Chelicerata</taxon>
        <taxon>Arachnida</taxon>
        <taxon>Araneae</taxon>
        <taxon>Araneomorphae</taxon>
        <taxon>Entelegynae</taxon>
        <taxon>Araneoidea</taxon>
        <taxon>Araneidae</taxon>
        <taxon>Caerostris</taxon>
    </lineage>
</organism>